<comment type="function">
    <text evidence="1">Fluoride channel required for the rapid expulsion of cytoplasmic fluoride.</text>
</comment>
<dbReference type="GO" id="GO:0005886">
    <property type="term" value="C:plasma membrane"/>
    <property type="evidence" value="ECO:0007669"/>
    <property type="project" value="UniProtKB-SubCell"/>
</dbReference>
<keyword evidence="6 10" id="KW-0472">Membrane</keyword>
<proteinExistence type="inferred from homology"/>
<dbReference type="AlphaFoldDB" id="A0AAN6M1Y2"/>
<feature type="transmembrane region" description="Helical" evidence="10">
    <location>
        <begin position="315"/>
        <end position="334"/>
    </location>
</feature>
<dbReference type="Proteomes" id="UP001280581">
    <property type="component" value="Unassembled WGS sequence"/>
</dbReference>
<keyword evidence="3" id="KW-1003">Cell membrane</keyword>
<evidence type="ECO:0000256" key="6">
    <source>
        <dbReference type="ARBA" id="ARBA00023136"/>
    </source>
</evidence>
<feature type="transmembrane region" description="Helical" evidence="10">
    <location>
        <begin position="250"/>
        <end position="271"/>
    </location>
</feature>
<evidence type="ECO:0000313" key="12">
    <source>
        <dbReference type="Proteomes" id="UP001280581"/>
    </source>
</evidence>
<evidence type="ECO:0000313" key="11">
    <source>
        <dbReference type="EMBL" id="KAK3213765.1"/>
    </source>
</evidence>
<evidence type="ECO:0008006" key="13">
    <source>
        <dbReference type="Google" id="ProtNLM"/>
    </source>
</evidence>
<dbReference type="InterPro" id="IPR003691">
    <property type="entry name" value="FluC"/>
</dbReference>
<evidence type="ECO:0000256" key="1">
    <source>
        <dbReference type="ARBA" id="ARBA00002598"/>
    </source>
</evidence>
<feature type="transmembrane region" description="Helical" evidence="10">
    <location>
        <begin position="72"/>
        <end position="92"/>
    </location>
</feature>
<feature type="transmembrane region" description="Helical" evidence="10">
    <location>
        <begin position="283"/>
        <end position="303"/>
    </location>
</feature>
<reference evidence="11 12" key="1">
    <citation type="submission" date="2021-02" db="EMBL/GenBank/DDBJ databases">
        <title>Genome assembly of Pseudopithomyces chartarum.</title>
        <authorList>
            <person name="Jauregui R."/>
            <person name="Singh J."/>
            <person name="Voisey C."/>
        </authorList>
    </citation>
    <scope>NUCLEOTIDE SEQUENCE [LARGE SCALE GENOMIC DNA]</scope>
    <source>
        <strain evidence="11 12">AGR01</strain>
    </source>
</reference>
<comment type="catalytic activity">
    <reaction evidence="8">
        <text>fluoride(in) = fluoride(out)</text>
        <dbReference type="Rhea" id="RHEA:76159"/>
        <dbReference type="ChEBI" id="CHEBI:17051"/>
    </reaction>
    <physiologicalReaction direction="left-to-right" evidence="8">
        <dbReference type="Rhea" id="RHEA:76160"/>
    </physiologicalReaction>
</comment>
<feature type="region of interest" description="Disordered" evidence="9">
    <location>
        <begin position="1"/>
        <end position="48"/>
    </location>
</feature>
<evidence type="ECO:0000256" key="8">
    <source>
        <dbReference type="ARBA" id="ARBA00035585"/>
    </source>
</evidence>
<dbReference type="EMBL" id="WVTA01000004">
    <property type="protein sequence ID" value="KAK3213765.1"/>
    <property type="molecule type" value="Genomic_DNA"/>
</dbReference>
<keyword evidence="4 10" id="KW-0812">Transmembrane</keyword>
<evidence type="ECO:0000256" key="2">
    <source>
        <dbReference type="ARBA" id="ARBA00004651"/>
    </source>
</evidence>
<keyword evidence="5 10" id="KW-1133">Transmembrane helix</keyword>
<keyword evidence="12" id="KW-1185">Reference proteome</keyword>
<feature type="transmembrane region" description="Helical" evidence="10">
    <location>
        <begin position="388"/>
        <end position="407"/>
    </location>
</feature>
<dbReference type="GO" id="GO:1903425">
    <property type="term" value="F:fluoride transmembrane transporter activity"/>
    <property type="evidence" value="ECO:0007669"/>
    <property type="project" value="TreeGrafter"/>
</dbReference>
<evidence type="ECO:0000256" key="7">
    <source>
        <dbReference type="ARBA" id="ARBA00035120"/>
    </source>
</evidence>
<protein>
    <recommendedName>
        <fullName evidence="13">CrcB-like protein-domain-containing protein</fullName>
    </recommendedName>
</protein>
<comment type="similarity">
    <text evidence="7">Belongs to the fluoride channel Fluc/FEX (TC 1.A.43) family.</text>
</comment>
<feature type="transmembrane region" description="Helical" evidence="10">
    <location>
        <begin position="160"/>
        <end position="187"/>
    </location>
</feature>
<evidence type="ECO:0000256" key="9">
    <source>
        <dbReference type="SAM" id="MobiDB-lite"/>
    </source>
</evidence>
<comment type="caution">
    <text evidence="11">The sequence shown here is derived from an EMBL/GenBank/DDBJ whole genome shotgun (WGS) entry which is preliminary data.</text>
</comment>
<feature type="transmembrane region" description="Helical" evidence="10">
    <location>
        <begin position="104"/>
        <end position="122"/>
    </location>
</feature>
<dbReference type="PANTHER" id="PTHR28259">
    <property type="entry name" value="FLUORIDE EXPORT PROTEIN 1-RELATED"/>
    <property type="match status" value="1"/>
</dbReference>
<feature type="compositionally biased region" description="Basic residues" evidence="9">
    <location>
        <begin position="1"/>
        <end position="15"/>
    </location>
</feature>
<gene>
    <name evidence="11" type="ORF">GRF29_28g897446</name>
</gene>
<feature type="transmembrane region" description="Helical" evidence="10">
    <location>
        <begin position="207"/>
        <end position="229"/>
    </location>
</feature>
<organism evidence="11 12">
    <name type="scientific">Pseudopithomyces chartarum</name>
    <dbReference type="NCBI Taxonomy" id="1892770"/>
    <lineage>
        <taxon>Eukaryota</taxon>
        <taxon>Fungi</taxon>
        <taxon>Dikarya</taxon>
        <taxon>Ascomycota</taxon>
        <taxon>Pezizomycotina</taxon>
        <taxon>Dothideomycetes</taxon>
        <taxon>Pleosporomycetidae</taxon>
        <taxon>Pleosporales</taxon>
        <taxon>Massarineae</taxon>
        <taxon>Didymosphaeriaceae</taxon>
        <taxon>Pseudopithomyces</taxon>
    </lineage>
</organism>
<accession>A0AAN6M1Y2</accession>
<evidence type="ECO:0000256" key="5">
    <source>
        <dbReference type="ARBA" id="ARBA00022989"/>
    </source>
</evidence>
<evidence type="ECO:0000256" key="10">
    <source>
        <dbReference type="SAM" id="Phobius"/>
    </source>
</evidence>
<comment type="subcellular location">
    <subcellularLocation>
        <location evidence="2">Cell membrane</location>
        <topology evidence="2">Multi-pass membrane protein</topology>
    </subcellularLocation>
</comment>
<sequence length="424" mass="46325">MADHHRPQHASHYNHQRSSLPSPLPSEPEPSLADEHAAPPPPISHARQPRTLGLLPATARHGHGPSPRATKLYTISYLVLFSILGTLTRLGLQWLTFYPAAPSTFPVLWPNFAGTFIMGFLAHDLRLFRQGWGPPLPLTTHRQTDHRPAEHAKVKKTIPLYIGLTTGFCGSFTSFSSFMRDVFLAFLNQLHPPATQVQVPRDAGYSFMAGLAVVIITMAVCCSALKAGAHLALLSDRFTPTLSYRHTRALVDPLVVFLAWGAWVGSVFMTIWPPDRHRSGETWRGQALFACVFAPLGCLLRFYISLKFNPIIPSFPLGTFAVNVFGTAVLGMAYDIQHVSIRGSGVAGGNVACQVLQGIMDGFDGCLTTVSTWVLEIDGLKRSHAWKYAIASVAAGIAVLVVVMGSVRWSVGWTAEPCVTGRLW</sequence>
<evidence type="ECO:0000256" key="4">
    <source>
        <dbReference type="ARBA" id="ARBA00022692"/>
    </source>
</evidence>
<evidence type="ECO:0000256" key="3">
    <source>
        <dbReference type="ARBA" id="ARBA00022475"/>
    </source>
</evidence>
<dbReference type="PANTHER" id="PTHR28259:SF1">
    <property type="entry name" value="FLUORIDE EXPORT PROTEIN 1-RELATED"/>
    <property type="match status" value="1"/>
</dbReference>
<name>A0AAN6M1Y2_9PLEO</name>
<dbReference type="Pfam" id="PF02537">
    <property type="entry name" value="CRCB"/>
    <property type="match status" value="2"/>
</dbReference>